<evidence type="ECO:0000313" key="3">
    <source>
        <dbReference type="EMBL" id="CAL6054367.1"/>
    </source>
</evidence>
<sequence length="220" mass="25041">MANLLNTQINALTLLNECADVIGPLDVAIAEEQGKQKVTLTDLSDLMKMRFPFTYSKVSGRTLHNLLVDCGLSINKDGQQRVVTLTYFKSSMMEIQLQIQETIAAKQCQSILNAKEMCNKFREAAYNNCNRVFNKPRQPIEFSQNQPLHQSEDELLSQVNFNYAPQANYQQNGNQVVSPIQQIRNTQQQIYQRFVNPNLNNGQQEQQEPKKATQASAIEE</sequence>
<reference evidence="2" key="1">
    <citation type="submission" date="2023-06" db="EMBL/GenBank/DDBJ databases">
        <authorList>
            <person name="Kurt Z."/>
        </authorList>
    </citation>
    <scope>NUCLEOTIDE SEQUENCE</scope>
</reference>
<organism evidence="2">
    <name type="scientific">Hexamita inflata</name>
    <dbReference type="NCBI Taxonomy" id="28002"/>
    <lineage>
        <taxon>Eukaryota</taxon>
        <taxon>Metamonada</taxon>
        <taxon>Diplomonadida</taxon>
        <taxon>Hexamitidae</taxon>
        <taxon>Hexamitinae</taxon>
        <taxon>Hexamita</taxon>
    </lineage>
</organism>
<comment type="caution">
    <text evidence="2">The sequence shown here is derived from an EMBL/GenBank/DDBJ whole genome shotgun (WGS) entry which is preliminary data.</text>
</comment>
<evidence type="ECO:0000313" key="2">
    <source>
        <dbReference type="EMBL" id="CAI9920584.1"/>
    </source>
</evidence>
<reference evidence="3 4" key="2">
    <citation type="submission" date="2024-07" db="EMBL/GenBank/DDBJ databases">
        <authorList>
            <person name="Akdeniz Z."/>
        </authorList>
    </citation>
    <scope>NUCLEOTIDE SEQUENCE [LARGE SCALE GENOMIC DNA]</scope>
</reference>
<dbReference type="EMBL" id="CATOUU010000202">
    <property type="protein sequence ID" value="CAI9920584.1"/>
    <property type="molecule type" value="Genomic_DNA"/>
</dbReference>
<dbReference type="AlphaFoldDB" id="A0AA86NIG7"/>
<evidence type="ECO:0000313" key="4">
    <source>
        <dbReference type="Proteomes" id="UP001642409"/>
    </source>
</evidence>
<keyword evidence="4" id="KW-1185">Reference proteome</keyword>
<protein>
    <submittedName>
        <fullName evidence="3">Hypothetical_protein</fullName>
    </submittedName>
</protein>
<evidence type="ECO:0000256" key="1">
    <source>
        <dbReference type="SAM" id="MobiDB-lite"/>
    </source>
</evidence>
<accession>A0AA86NIG7</accession>
<dbReference type="EMBL" id="CAXDID020000202">
    <property type="protein sequence ID" value="CAL6054367.1"/>
    <property type="molecule type" value="Genomic_DNA"/>
</dbReference>
<dbReference type="Proteomes" id="UP001642409">
    <property type="component" value="Unassembled WGS sequence"/>
</dbReference>
<feature type="region of interest" description="Disordered" evidence="1">
    <location>
        <begin position="198"/>
        <end position="220"/>
    </location>
</feature>
<name>A0AA86NIG7_9EUKA</name>
<proteinExistence type="predicted"/>
<gene>
    <name evidence="3" type="ORF">HINF_LOCUS46029</name>
    <name evidence="2" type="ORF">HINF_LOCUS8229</name>
</gene>